<reference evidence="1" key="2">
    <citation type="submission" date="2023-01" db="EMBL/GenBank/DDBJ databases">
        <authorList>
            <person name="Sun Q."/>
            <person name="Evtushenko L."/>
        </authorList>
    </citation>
    <scope>NUCLEOTIDE SEQUENCE</scope>
    <source>
        <strain evidence="1">VKM B-2222</strain>
    </source>
</reference>
<name>A0AAD3NYC8_9RHOB</name>
<dbReference type="Proteomes" id="UP001143349">
    <property type="component" value="Unassembled WGS sequence"/>
</dbReference>
<evidence type="ECO:0000313" key="1">
    <source>
        <dbReference type="EMBL" id="GLK63498.1"/>
    </source>
</evidence>
<accession>A0AAD3NYC8</accession>
<protein>
    <submittedName>
        <fullName evidence="1">Uncharacterized protein</fullName>
    </submittedName>
</protein>
<sequence>MPNGPEQTAEEALRAALLDTLVNMGTALLATPEGRAEAARAMLNQAERAHPAVAEVFREAAERVRGA</sequence>
<dbReference type="AlphaFoldDB" id="A0AAD3NYC8"/>
<gene>
    <name evidence="1" type="ORF">GCM10017635_09680</name>
</gene>
<proteinExistence type="predicted"/>
<comment type="caution">
    <text evidence="1">The sequence shown here is derived from an EMBL/GenBank/DDBJ whole genome shotgun (WGS) entry which is preliminary data.</text>
</comment>
<keyword evidence="2" id="KW-1185">Reference proteome</keyword>
<dbReference type="EMBL" id="BSFH01000017">
    <property type="protein sequence ID" value="GLK63498.1"/>
    <property type="molecule type" value="Genomic_DNA"/>
</dbReference>
<evidence type="ECO:0000313" key="2">
    <source>
        <dbReference type="Proteomes" id="UP001143349"/>
    </source>
</evidence>
<organism evidence="1 2">
    <name type="scientific">Paracoccus kondratievae</name>
    <dbReference type="NCBI Taxonomy" id="135740"/>
    <lineage>
        <taxon>Bacteria</taxon>
        <taxon>Pseudomonadati</taxon>
        <taxon>Pseudomonadota</taxon>
        <taxon>Alphaproteobacteria</taxon>
        <taxon>Rhodobacterales</taxon>
        <taxon>Paracoccaceae</taxon>
        <taxon>Paracoccus</taxon>
    </lineage>
</organism>
<reference evidence="1" key="1">
    <citation type="journal article" date="2014" name="Int. J. Syst. Evol. Microbiol.">
        <title>Complete genome sequence of Corynebacterium casei LMG S-19264T (=DSM 44701T), isolated from a smear-ripened cheese.</title>
        <authorList>
            <consortium name="US DOE Joint Genome Institute (JGI-PGF)"/>
            <person name="Walter F."/>
            <person name="Albersmeier A."/>
            <person name="Kalinowski J."/>
            <person name="Ruckert C."/>
        </authorList>
    </citation>
    <scope>NUCLEOTIDE SEQUENCE</scope>
    <source>
        <strain evidence="1">VKM B-2222</strain>
    </source>
</reference>